<sequence>MGQILEKVQGKEWKERQIQMISNKIFNRVKSDTGRTNLTFEELYIAVLLVYNDLNKRLPGPHFDPPSKEEIKNLMQESDINLDGELDREEFVKFIRRLTKDTFFTVSQGLILTLAVAPTVALLTKRTTENVPGVGKVVQKIPNSVYASLVTLVIVAFQQGAESAGARPGQLRPGAHRRQKGRDDRCTPEADRPAQPKGRNLNDASPARGPCDPSSYPLEMMAKSQNRRRSCACPSSVPVASPAPTSPARMPAKPPAVVPDRRPQQADVVTPDRPSAGHDRPKHPGAPSARARRHGAAQRARPHSHKVPAES</sequence>
<feature type="compositionally biased region" description="Basic residues" evidence="1">
    <location>
        <begin position="290"/>
        <end position="311"/>
    </location>
</feature>
<reference evidence="3" key="1">
    <citation type="submission" date="2020-06" db="EMBL/GenBank/DDBJ databases">
        <authorList>
            <person name="Li T."/>
            <person name="Hu X."/>
            <person name="Zhang T."/>
            <person name="Song X."/>
            <person name="Zhang H."/>
            <person name="Dai N."/>
            <person name="Sheng W."/>
            <person name="Hou X."/>
            <person name="Wei L."/>
        </authorList>
    </citation>
    <scope>NUCLEOTIDE SEQUENCE</scope>
    <source>
        <strain evidence="3">KEN8</strain>
        <tissue evidence="3">Leaf</tissue>
    </source>
</reference>
<dbReference type="PANTHER" id="PTHR37754">
    <property type="entry name" value="CALCIUM ION-BINDING PROTEIN"/>
    <property type="match status" value="1"/>
</dbReference>
<evidence type="ECO:0000259" key="2">
    <source>
        <dbReference type="PROSITE" id="PS50222"/>
    </source>
</evidence>
<feature type="domain" description="EF-hand" evidence="2">
    <location>
        <begin position="66"/>
        <end position="101"/>
    </location>
</feature>
<dbReference type="Pfam" id="PF25284">
    <property type="entry name" value="DUF7874"/>
    <property type="match status" value="1"/>
</dbReference>
<protein>
    <recommendedName>
        <fullName evidence="2">EF-hand domain-containing protein</fullName>
    </recommendedName>
</protein>
<feature type="compositionally biased region" description="Basic and acidic residues" evidence="1">
    <location>
        <begin position="181"/>
        <end position="194"/>
    </location>
</feature>
<evidence type="ECO:0000256" key="1">
    <source>
        <dbReference type="SAM" id="MobiDB-lite"/>
    </source>
</evidence>
<dbReference type="PANTHER" id="PTHR37754:SF4">
    <property type="entry name" value="EF-HAND DOMAIN-CONTAINING PROTEIN"/>
    <property type="match status" value="1"/>
</dbReference>
<evidence type="ECO:0000313" key="3">
    <source>
        <dbReference type="EMBL" id="KAL0397471.1"/>
    </source>
</evidence>
<reference evidence="3" key="2">
    <citation type="journal article" date="2024" name="Plant">
        <title>Genomic evolution and insights into agronomic trait innovations of Sesamum species.</title>
        <authorList>
            <person name="Miao H."/>
            <person name="Wang L."/>
            <person name="Qu L."/>
            <person name="Liu H."/>
            <person name="Sun Y."/>
            <person name="Le M."/>
            <person name="Wang Q."/>
            <person name="Wei S."/>
            <person name="Zheng Y."/>
            <person name="Lin W."/>
            <person name="Duan Y."/>
            <person name="Cao H."/>
            <person name="Xiong S."/>
            <person name="Wang X."/>
            <person name="Wei L."/>
            <person name="Li C."/>
            <person name="Ma Q."/>
            <person name="Ju M."/>
            <person name="Zhao R."/>
            <person name="Li G."/>
            <person name="Mu C."/>
            <person name="Tian Q."/>
            <person name="Mei H."/>
            <person name="Zhang T."/>
            <person name="Gao T."/>
            <person name="Zhang H."/>
        </authorList>
    </citation>
    <scope>NUCLEOTIDE SEQUENCE</scope>
    <source>
        <strain evidence="3">KEN8</strain>
    </source>
</reference>
<organism evidence="3">
    <name type="scientific">Sesamum calycinum</name>
    <dbReference type="NCBI Taxonomy" id="2727403"/>
    <lineage>
        <taxon>Eukaryota</taxon>
        <taxon>Viridiplantae</taxon>
        <taxon>Streptophyta</taxon>
        <taxon>Embryophyta</taxon>
        <taxon>Tracheophyta</taxon>
        <taxon>Spermatophyta</taxon>
        <taxon>Magnoliopsida</taxon>
        <taxon>eudicotyledons</taxon>
        <taxon>Gunneridae</taxon>
        <taxon>Pentapetalae</taxon>
        <taxon>asterids</taxon>
        <taxon>lamiids</taxon>
        <taxon>Lamiales</taxon>
        <taxon>Pedaliaceae</taxon>
        <taxon>Sesamum</taxon>
    </lineage>
</organism>
<dbReference type="InterPro" id="IPR011992">
    <property type="entry name" value="EF-hand-dom_pair"/>
</dbReference>
<dbReference type="GO" id="GO:0005509">
    <property type="term" value="F:calcium ion binding"/>
    <property type="evidence" value="ECO:0007669"/>
    <property type="project" value="InterPro"/>
</dbReference>
<dbReference type="EMBL" id="JACGWM010000001">
    <property type="protein sequence ID" value="KAL0397471.1"/>
    <property type="molecule type" value="Genomic_DNA"/>
</dbReference>
<proteinExistence type="predicted"/>
<gene>
    <name evidence="3" type="ORF">Scaly_0195500</name>
</gene>
<dbReference type="SUPFAM" id="SSF47473">
    <property type="entry name" value="EF-hand"/>
    <property type="match status" value="1"/>
</dbReference>
<name>A0AAW2T108_9LAMI</name>
<dbReference type="InterPro" id="IPR002048">
    <property type="entry name" value="EF_hand_dom"/>
</dbReference>
<comment type="caution">
    <text evidence="3">The sequence shown here is derived from an EMBL/GenBank/DDBJ whole genome shotgun (WGS) entry which is preliminary data.</text>
</comment>
<dbReference type="SMART" id="SM00054">
    <property type="entry name" value="EFh"/>
    <property type="match status" value="1"/>
</dbReference>
<feature type="compositionally biased region" description="Low complexity" evidence="1">
    <location>
        <begin position="231"/>
        <end position="248"/>
    </location>
</feature>
<accession>A0AAW2T108</accession>
<dbReference type="PROSITE" id="PS50222">
    <property type="entry name" value="EF_HAND_2"/>
    <property type="match status" value="1"/>
</dbReference>
<dbReference type="AlphaFoldDB" id="A0AAW2T108"/>
<feature type="region of interest" description="Disordered" evidence="1">
    <location>
        <begin position="163"/>
        <end position="311"/>
    </location>
</feature>
<dbReference type="InterPro" id="IPR057196">
    <property type="entry name" value="DUF7874"/>
</dbReference>
<dbReference type="Gene3D" id="1.10.238.10">
    <property type="entry name" value="EF-hand"/>
    <property type="match status" value="1"/>
</dbReference>